<evidence type="ECO:0000256" key="1">
    <source>
        <dbReference type="ARBA" id="ARBA00023125"/>
    </source>
</evidence>
<protein>
    <submittedName>
        <fullName evidence="3">MerR family transcriptional regulator</fullName>
    </submittedName>
</protein>
<organism evidence="3 4">
    <name type="scientific">Paraconexibacter algicola</name>
    <dbReference type="NCBI Taxonomy" id="2133960"/>
    <lineage>
        <taxon>Bacteria</taxon>
        <taxon>Bacillati</taxon>
        <taxon>Actinomycetota</taxon>
        <taxon>Thermoleophilia</taxon>
        <taxon>Solirubrobacterales</taxon>
        <taxon>Paraconexibacteraceae</taxon>
        <taxon>Paraconexibacter</taxon>
    </lineage>
</organism>
<dbReference type="GO" id="GO:0003700">
    <property type="term" value="F:DNA-binding transcription factor activity"/>
    <property type="evidence" value="ECO:0007669"/>
    <property type="project" value="InterPro"/>
</dbReference>
<accession>A0A2T4UMV1</accession>
<evidence type="ECO:0000313" key="3">
    <source>
        <dbReference type="EMBL" id="PTL60548.1"/>
    </source>
</evidence>
<dbReference type="Gene3D" id="1.10.1660.10">
    <property type="match status" value="1"/>
</dbReference>
<dbReference type="SUPFAM" id="SSF46955">
    <property type="entry name" value="Putative DNA-binding domain"/>
    <property type="match status" value="1"/>
</dbReference>
<dbReference type="PANTHER" id="PTHR30204:SF93">
    <property type="entry name" value="HTH MERR-TYPE DOMAIN-CONTAINING PROTEIN"/>
    <property type="match status" value="1"/>
</dbReference>
<comment type="caution">
    <text evidence="3">The sequence shown here is derived from an EMBL/GenBank/DDBJ whole genome shotgun (WGS) entry which is preliminary data.</text>
</comment>
<dbReference type="RefSeq" id="WP_107569275.1">
    <property type="nucleotide sequence ID" value="NZ_PYYB01000001.1"/>
</dbReference>
<dbReference type="Proteomes" id="UP000240739">
    <property type="component" value="Unassembled WGS sequence"/>
</dbReference>
<dbReference type="CDD" id="cd00592">
    <property type="entry name" value="HTH_MerR-like"/>
    <property type="match status" value="1"/>
</dbReference>
<dbReference type="Pfam" id="PF13411">
    <property type="entry name" value="MerR_1"/>
    <property type="match status" value="1"/>
</dbReference>
<proteinExistence type="predicted"/>
<name>A0A2T4UMV1_9ACTN</name>
<keyword evidence="4" id="KW-1185">Reference proteome</keyword>
<dbReference type="EMBL" id="PYYB01000001">
    <property type="protein sequence ID" value="PTL60548.1"/>
    <property type="molecule type" value="Genomic_DNA"/>
</dbReference>
<dbReference type="PANTHER" id="PTHR30204">
    <property type="entry name" value="REDOX-CYCLING DRUG-SENSING TRANSCRIPTIONAL ACTIVATOR SOXR"/>
    <property type="match status" value="1"/>
</dbReference>
<dbReference type="InterPro" id="IPR047057">
    <property type="entry name" value="MerR_fam"/>
</dbReference>
<keyword evidence="1" id="KW-0238">DNA-binding</keyword>
<dbReference type="InterPro" id="IPR000551">
    <property type="entry name" value="MerR-type_HTH_dom"/>
</dbReference>
<dbReference type="PROSITE" id="PS50937">
    <property type="entry name" value="HTH_MERR_2"/>
    <property type="match status" value="1"/>
</dbReference>
<evidence type="ECO:0000259" key="2">
    <source>
        <dbReference type="PROSITE" id="PS50937"/>
    </source>
</evidence>
<dbReference type="SMART" id="SM00422">
    <property type="entry name" value="HTH_MERR"/>
    <property type="match status" value="1"/>
</dbReference>
<feature type="domain" description="HTH merR-type" evidence="2">
    <location>
        <begin position="3"/>
        <end position="72"/>
    </location>
</feature>
<evidence type="ECO:0000313" key="4">
    <source>
        <dbReference type="Proteomes" id="UP000240739"/>
    </source>
</evidence>
<dbReference type="InterPro" id="IPR009061">
    <property type="entry name" value="DNA-bd_dom_put_sf"/>
</dbReference>
<sequence>MDALTINEAAETTGWSPRMLRYVERLGLIEPERSSGGYRLYGPAELQRLRTLRELLGEHELGLGEMGFALRLRRDRDLRDAVEAWFEATPARPTGVPASDWLSWEQDKHSRLLAAAGAPPT</sequence>
<dbReference type="AlphaFoldDB" id="A0A2T4UMV1"/>
<dbReference type="OrthoDB" id="5243770at2"/>
<dbReference type="GO" id="GO:0003677">
    <property type="term" value="F:DNA binding"/>
    <property type="evidence" value="ECO:0007669"/>
    <property type="project" value="UniProtKB-KW"/>
</dbReference>
<reference evidence="3 4" key="1">
    <citation type="submission" date="2018-03" db="EMBL/GenBank/DDBJ databases">
        <title>Aquarubrobacter algicola gen. nov., sp. nov., a novel actinobacterium isolated from shallow eutrophic lake during the end of cyanobacterial harmful algal blooms.</title>
        <authorList>
            <person name="Chun S.J."/>
        </authorList>
    </citation>
    <scope>NUCLEOTIDE SEQUENCE [LARGE SCALE GENOMIC DNA]</scope>
    <source>
        <strain evidence="3 4">Seoho-28</strain>
    </source>
</reference>
<gene>
    <name evidence="3" type="ORF">C7Y72_13315</name>
</gene>